<gene>
    <name evidence="1" type="ORF">JZ00_04005</name>
</gene>
<dbReference type="Proteomes" id="UP000030949">
    <property type="component" value="Unassembled WGS sequence"/>
</dbReference>
<evidence type="ECO:0000313" key="2">
    <source>
        <dbReference type="Proteomes" id="UP000030949"/>
    </source>
</evidence>
<accession>A0A0B1Z973</accession>
<name>A0A0B1Z973_9PSED</name>
<evidence type="ECO:0000313" key="1">
    <source>
        <dbReference type="EMBL" id="KHK65947.1"/>
    </source>
</evidence>
<proteinExistence type="predicted"/>
<organism evidence="1 2">
    <name type="scientific">Pseudomonas frederiksbergensis</name>
    <dbReference type="NCBI Taxonomy" id="104087"/>
    <lineage>
        <taxon>Bacteria</taxon>
        <taxon>Pseudomonadati</taxon>
        <taxon>Pseudomonadota</taxon>
        <taxon>Gammaproteobacteria</taxon>
        <taxon>Pseudomonadales</taxon>
        <taxon>Pseudomonadaceae</taxon>
        <taxon>Pseudomonas</taxon>
    </lineage>
</organism>
<dbReference type="EMBL" id="JQGJ01000002">
    <property type="protein sequence ID" value="KHK65947.1"/>
    <property type="molecule type" value="Genomic_DNA"/>
</dbReference>
<reference evidence="2" key="1">
    <citation type="submission" date="2015-03" db="EMBL/GenBank/DDBJ databases">
        <title>Pseudomonas frederiksbergensis hydrocarbon degrader.</title>
        <authorList>
            <person name="Brown L.M."/>
            <person name="Ruiz O.N."/>
            <person name="Mueller S."/>
            <person name="Gunasekera T.S."/>
        </authorList>
    </citation>
    <scope>NUCLEOTIDE SEQUENCE [LARGE SCALE GENOMIC DNA]</scope>
    <source>
        <strain evidence="2">SI8</strain>
    </source>
</reference>
<sequence length="72" mass="7785">MLYIMDAELIEGNYVLYQGDLSTNCVGKAQGTGGSRGALTGDMAWTWKISENAGHGRPANRAYHIQESSLAH</sequence>
<dbReference type="AlphaFoldDB" id="A0A0B1Z973"/>
<protein>
    <submittedName>
        <fullName evidence="1">Uncharacterized protein</fullName>
    </submittedName>
</protein>
<comment type="caution">
    <text evidence="1">The sequence shown here is derived from an EMBL/GenBank/DDBJ whole genome shotgun (WGS) entry which is preliminary data.</text>
</comment>